<organism evidence="8 9">
    <name type="scientific">Hydnum rufescens UP504</name>
    <dbReference type="NCBI Taxonomy" id="1448309"/>
    <lineage>
        <taxon>Eukaryota</taxon>
        <taxon>Fungi</taxon>
        <taxon>Dikarya</taxon>
        <taxon>Basidiomycota</taxon>
        <taxon>Agaricomycotina</taxon>
        <taxon>Agaricomycetes</taxon>
        <taxon>Cantharellales</taxon>
        <taxon>Hydnaceae</taxon>
        <taxon>Hydnum</taxon>
    </lineage>
</organism>
<keyword evidence="9" id="KW-1185">Reference proteome</keyword>
<keyword evidence="5" id="KW-0256">Endoplasmic reticulum</keyword>
<dbReference type="Pfam" id="PF04051">
    <property type="entry name" value="TRAPP"/>
    <property type="match status" value="1"/>
</dbReference>
<dbReference type="GO" id="GO:0030008">
    <property type="term" value="C:TRAPP complex"/>
    <property type="evidence" value="ECO:0007669"/>
    <property type="project" value="InterPro"/>
</dbReference>
<dbReference type="PANTHER" id="PTHR13048">
    <property type="entry name" value="TRAFFICKING PROTEIN PARTICLE COMPLEX SUBUNIT 3"/>
    <property type="match status" value="1"/>
</dbReference>
<comment type="similarity">
    <text evidence="3">Belongs to the TRAPP small subunits family. BET3 subfamily.</text>
</comment>
<dbReference type="InterPro" id="IPR016721">
    <property type="entry name" value="Bet3"/>
</dbReference>
<keyword evidence="7" id="KW-0333">Golgi apparatus</keyword>
<protein>
    <submittedName>
        <fullName evidence="8">Uncharacterized protein</fullName>
    </submittedName>
</protein>
<comment type="caution">
    <text evidence="8">The sequence shown here is derived from an EMBL/GenBank/DDBJ whole genome shotgun (WGS) entry which is preliminary data.</text>
</comment>
<dbReference type="SUPFAM" id="SSF111126">
    <property type="entry name" value="Ligand-binding domain in the NO signalling and Golgi transport"/>
    <property type="match status" value="1"/>
</dbReference>
<dbReference type="GO" id="GO:0005794">
    <property type="term" value="C:Golgi apparatus"/>
    <property type="evidence" value="ECO:0007669"/>
    <property type="project" value="UniProtKB-SubCell"/>
</dbReference>
<comment type="subcellular location">
    <subcellularLocation>
        <location evidence="2">Endoplasmic reticulum</location>
    </subcellularLocation>
    <subcellularLocation>
        <location evidence="1">Golgi apparatus</location>
        <location evidence="1">cis-Golgi network</location>
    </subcellularLocation>
</comment>
<evidence type="ECO:0000256" key="6">
    <source>
        <dbReference type="ARBA" id="ARBA00022892"/>
    </source>
</evidence>
<dbReference type="Gene3D" id="3.30.1380.20">
    <property type="entry name" value="Trafficking protein particle complex subunit 3"/>
    <property type="match status" value="1"/>
</dbReference>
<dbReference type="InterPro" id="IPR024096">
    <property type="entry name" value="NO_sig/Golgi_transp_ligand-bd"/>
</dbReference>
<keyword evidence="4" id="KW-0813">Transport</keyword>
<evidence type="ECO:0000313" key="9">
    <source>
        <dbReference type="Proteomes" id="UP000886523"/>
    </source>
</evidence>
<evidence type="ECO:0000256" key="2">
    <source>
        <dbReference type="ARBA" id="ARBA00004240"/>
    </source>
</evidence>
<dbReference type="InterPro" id="IPR007194">
    <property type="entry name" value="TRAPP_component"/>
</dbReference>
<reference evidence="8" key="1">
    <citation type="journal article" date="2020" name="Nat. Commun.">
        <title>Large-scale genome sequencing of mycorrhizal fungi provides insights into the early evolution of symbiotic traits.</title>
        <authorList>
            <person name="Miyauchi S."/>
            <person name="Kiss E."/>
            <person name="Kuo A."/>
            <person name="Drula E."/>
            <person name="Kohler A."/>
            <person name="Sanchez-Garcia M."/>
            <person name="Morin E."/>
            <person name="Andreopoulos B."/>
            <person name="Barry K.W."/>
            <person name="Bonito G."/>
            <person name="Buee M."/>
            <person name="Carver A."/>
            <person name="Chen C."/>
            <person name="Cichocki N."/>
            <person name="Clum A."/>
            <person name="Culley D."/>
            <person name="Crous P.W."/>
            <person name="Fauchery L."/>
            <person name="Girlanda M."/>
            <person name="Hayes R.D."/>
            <person name="Keri Z."/>
            <person name="LaButti K."/>
            <person name="Lipzen A."/>
            <person name="Lombard V."/>
            <person name="Magnuson J."/>
            <person name="Maillard F."/>
            <person name="Murat C."/>
            <person name="Nolan M."/>
            <person name="Ohm R.A."/>
            <person name="Pangilinan J."/>
            <person name="Pereira M.F."/>
            <person name="Perotto S."/>
            <person name="Peter M."/>
            <person name="Pfister S."/>
            <person name="Riley R."/>
            <person name="Sitrit Y."/>
            <person name="Stielow J.B."/>
            <person name="Szollosi G."/>
            <person name="Zifcakova L."/>
            <person name="Stursova M."/>
            <person name="Spatafora J.W."/>
            <person name="Tedersoo L."/>
            <person name="Vaario L.M."/>
            <person name="Yamada A."/>
            <person name="Yan M."/>
            <person name="Wang P."/>
            <person name="Xu J."/>
            <person name="Bruns T."/>
            <person name="Baldrian P."/>
            <person name="Vilgalys R."/>
            <person name="Dunand C."/>
            <person name="Henrissat B."/>
            <person name="Grigoriev I.V."/>
            <person name="Hibbett D."/>
            <person name="Nagy L.G."/>
            <person name="Martin F.M."/>
        </authorList>
    </citation>
    <scope>NUCLEOTIDE SEQUENCE</scope>
    <source>
        <strain evidence="8">UP504</strain>
    </source>
</reference>
<evidence type="ECO:0000256" key="5">
    <source>
        <dbReference type="ARBA" id="ARBA00022824"/>
    </source>
</evidence>
<evidence type="ECO:0000256" key="7">
    <source>
        <dbReference type="ARBA" id="ARBA00023034"/>
    </source>
</evidence>
<name>A0A9P6AUF9_9AGAM</name>
<keyword evidence="6" id="KW-0931">ER-Golgi transport</keyword>
<evidence type="ECO:0000256" key="1">
    <source>
        <dbReference type="ARBA" id="ARBA00004222"/>
    </source>
</evidence>
<dbReference type="GO" id="GO:0005783">
    <property type="term" value="C:endoplasmic reticulum"/>
    <property type="evidence" value="ECO:0007669"/>
    <property type="project" value="UniProtKB-SubCell"/>
</dbReference>
<dbReference type="GO" id="GO:0048193">
    <property type="term" value="P:Golgi vesicle transport"/>
    <property type="evidence" value="ECO:0007669"/>
    <property type="project" value="InterPro"/>
</dbReference>
<proteinExistence type="inferred from homology"/>
<accession>A0A9P6AUF9</accession>
<dbReference type="Proteomes" id="UP000886523">
    <property type="component" value="Unassembled WGS sequence"/>
</dbReference>
<evidence type="ECO:0000256" key="4">
    <source>
        <dbReference type="ARBA" id="ARBA00022448"/>
    </source>
</evidence>
<sequence length="161" mass="17697">MSANHKSICEDLWKTRTDKINAELFAFTYGPLAVQDYEDYAEVNNYIEFLPRSRPGRCADFKEVGEDVANITHAATPSGPSTISSFTLTFEENPLPEVVELPEALDGGLWFSNVSCGVLRGCLGMVQVEGKFASDVLRGDETTEVKVTLPRSLEEMPAGDD</sequence>
<dbReference type="AlphaFoldDB" id="A0A9P6AUF9"/>
<evidence type="ECO:0000313" key="8">
    <source>
        <dbReference type="EMBL" id="KAF9512172.1"/>
    </source>
</evidence>
<evidence type="ECO:0000256" key="3">
    <source>
        <dbReference type="ARBA" id="ARBA00006218"/>
    </source>
</evidence>
<dbReference type="EMBL" id="MU128990">
    <property type="protein sequence ID" value="KAF9512172.1"/>
    <property type="molecule type" value="Genomic_DNA"/>
</dbReference>
<dbReference type="OrthoDB" id="10262857at2759"/>
<gene>
    <name evidence="8" type="ORF">BS47DRAFT_1372865</name>
</gene>